<dbReference type="CDD" id="cd01129">
    <property type="entry name" value="PulE-GspE-like"/>
    <property type="match status" value="1"/>
</dbReference>
<dbReference type="InterPro" id="IPR007831">
    <property type="entry name" value="T2SS_GspE_N"/>
</dbReference>
<reference evidence="5" key="1">
    <citation type="submission" date="2020-02" db="EMBL/GenBank/DDBJ databases">
        <authorList>
            <person name="Fillo S."/>
            <person name="Giordani F."/>
            <person name="Tonon E."/>
            <person name="Drigo I."/>
            <person name="Anselmo A."/>
            <person name="Fortunato A."/>
            <person name="Bano L."/>
            <person name="Lista F."/>
        </authorList>
    </citation>
    <scope>NUCLEOTIDE SEQUENCE</scope>
    <source>
        <strain evidence="5">IZSVe-TV_9877_3_12</strain>
    </source>
</reference>
<reference evidence="5" key="2">
    <citation type="journal article" date="2021" name="Microorganisms">
        <title>Extensive Genome Exploration of Clostridium botulinum Group III Field Strains.</title>
        <authorList>
            <person name="Fillo S."/>
            <person name="Giordani F."/>
            <person name="Tonon E."/>
            <person name="Drigo I."/>
            <person name="Anselmo A."/>
            <person name="Fortunato A."/>
            <person name="Lista F."/>
            <person name="Bano L."/>
        </authorList>
    </citation>
    <scope>NUCLEOTIDE SEQUENCE</scope>
    <source>
        <strain evidence="5">IZSVe-TV_9877_3_12</strain>
    </source>
</reference>
<dbReference type="Pfam" id="PF05157">
    <property type="entry name" value="MshEN"/>
    <property type="match status" value="1"/>
</dbReference>
<dbReference type="RefSeq" id="WP_003379981.1">
    <property type="nucleotide sequence ID" value="NZ_JAAMYB010000001.1"/>
</dbReference>
<dbReference type="InterPro" id="IPR027417">
    <property type="entry name" value="P-loop_NTPase"/>
</dbReference>
<dbReference type="PROSITE" id="PS00662">
    <property type="entry name" value="T2SP_E"/>
    <property type="match status" value="1"/>
</dbReference>
<sequence>MSKTYKRLGDILLSIGKINEKQLNLALSIQQRNKKKLGEIFIEEGIVTEEEIVNVLKEQLGIPKVELEMIYIDRKAILSVPASIAKKYTLIPIGFSHGKISVVMWDPLNIFAIDDVKIATNLQVEVLLATRSEINKAIEKYYSDQYVNEAAEELYNEKNETEVDKFNVSFDNDLKSAPAVKMVDYLFKSAIESRASDIHIEPYEDIVRIRYRIDGVLHETTKFSKKSMPPLITRIKIMSNMNIAEKRLPQDGRILMKIDGKEVDFRVSVLPTVNGEKIVIRILRRESYSLGKQKLGMSKEELKVLDNIIKHPHGIVLVTGPTGSGKSTTLYTILNDLNSQEENIITVEDPVEYMIKGINQVNVNVKSGLTFATGLRAILRQDPDIIMIGEIRDSETAQIAVRAAITGHLVLSTIHTNDASSSVIRLVDMGVQPYLVASSLCGVISQRLVRKICPRCKTSYIATNYEKQILGIDDKIKIQLYKGKGCGFCKGRGYSNRIGVYEMLEFTKEHKNLILMQCDSDAIRDLSIKKGMKTLKQRCIDLVLEGVTTIDELMKVAYF</sequence>
<evidence type="ECO:0000259" key="4">
    <source>
        <dbReference type="PROSITE" id="PS00662"/>
    </source>
</evidence>
<keyword evidence="2" id="KW-0547">Nucleotide-binding</keyword>
<proteinExistence type="inferred from homology"/>
<dbReference type="PANTHER" id="PTHR30258">
    <property type="entry name" value="TYPE II SECRETION SYSTEM PROTEIN GSPE-RELATED"/>
    <property type="match status" value="1"/>
</dbReference>
<accession>A0A9Q3YXA8</accession>
<dbReference type="EMBL" id="JAAMYB010000001">
    <property type="protein sequence ID" value="MCD3193779.1"/>
    <property type="molecule type" value="Genomic_DNA"/>
</dbReference>
<dbReference type="Pfam" id="PF00437">
    <property type="entry name" value="T2SSE"/>
    <property type="match status" value="1"/>
</dbReference>
<evidence type="ECO:0000313" key="5">
    <source>
        <dbReference type="EMBL" id="MCD3193779.1"/>
    </source>
</evidence>
<evidence type="ECO:0000313" key="6">
    <source>
        <dbReference type="Proteomes" id="UP000813637"/>
    </source>
</evidence>
<keyword evidence="3" id="KW-0067">ATP-binding</keyword>
<dbReference type="InterPro" id="IPR001482">
    <property type="entry name" value="T2SS/T4SS_dom"/>
</dbReference>
<dbReference type="FunFam" id="3.30.450.90:FF:000001">
    <property type="entry name" value="Type II secretion system ATPase GspE"/>
    <property type="match status" value="1"/>
</dbReference>
<dbReference type="GO" id="GO:0005524">
    <property type="term" value="F:ATP binding"/>
    <property type="evidence" value="ECO:0007669"/>
    <property type="project" value="UniProtKB-KW"/>
</dbReference>
<comment type="similarity">
    <text evidence="1">Belongs to the GSP E family.</text>
</comment>
<organism evidence="5 6">
    <name type="scientific">Clostridium botulinum C</name>
    <dbReference type="NCBI Taxonomy" id="36828"/>
    <lineage>
        <taxon>Bacteria</taxon>
        <taxon>Bacillati</taxon>
        <taxon>Bacillota</taxon>
        <taxon>Clostridia</taxon>
        <taxon>Eubacteriales</taxon>
        <taxon>Clostridiaceae</taxon>
        <taxon>Clostridium</taxon>
    </lineage>
</organism>
<evidence type="ECO:0000256" key="3">
    <source>
        <dbReference type="ARBA" id="ARBA00022840"/>
    </source>
</evidence>
<dbReference type="SUPFAM" id="SSF160246">
    <property type="entry name" value="EspE N-terminal domain-like"/>
    <property type="match status" value="1"/>
</dbReference>
<dbReference type="Gene3D" id="3.30.450.90">
    <property type="match status" value="1"/>
</dbReference>
<feature type="domain" description="Bacterial type II secretion system protein E" evidence="4">
    <location>
        <begin position="379"/>
        <end position="393"/>
    </location>
</feature>
<dbReference type="GO" id="GO:0005886">
    <property type="term" value="C:plasma membrane"/>
    <property type="evidence" value="ECO:0007669"/>
    <property type="project" value="TreeGrafter"/>
</dbReference>
<comment type="caution">
    <text evidence="5">The sequence shown here is derived from an EMBL/GenBank/DDBJ whole genome shotgun (WGS) entry which is preliminary data.</text>
</comment>
<dbReference type="AlphaFoldDB" id="A0A9Q3YXA8"/>
<dbReference type="InterPro" id="IPR037257">
    <property type="entry name" value="T2SS_E_N_sf"/>
</dbReference>
<evidence type="ECO:0000256" key="1">
    <source>
        <dbReference type="ARBA" id="ARBA00006611"/>
    </source>
</evidence>
<evidence type="ECO:0000256" key="2">
    <source>
        <dbReference type="ARBA" id="ARBA00022741"/>
    </source>
</evidence>
<gene>
    <name evidence="5" type="primary">tadA</name>
    <name evidence="5" type="ORF">G8S53_00550</name>
</gene>
<dbReference type="FunFam" id="3.30.300.160:FF:000002">
    <property type="entry name" value="Type II secretion system protein E"/>
    <property type="match status" value="1"/>
</dbReference>
<dbReference type="InterPro" id="IPR003593">
    <property type="entry name" value="AAA+_ATPase"/>
</dbReference>
<name>A0A9Q3YXA8_CLOBO</name>
<dbReference type="Gene3D" id="3.40.50.300">
    <property type="entry name" value="P-loop containing nucleotide triphosphate hydrolases"/>
    <property type="match status" value="1"/>
</dbReference>
<dbReference type="Gene3D" id="3.30.300.160">
    <property type="entry name" value="Type II secretion system, protein E, N-terminal domain"/>
    <property type="match status" value="1"/>
</dbReference>
<dbReference type="FunFam" id="3.40.50.300:FF:000398">
    <property type="entry name" value="Type IV pilus assembly ATPase PilB"/>
    <property type="match status" value="1"/>
</dbReference>
<dbReference type="GO" id="GO:0016887">
    <property type="term" value="F:ATP hydrolysis activity"/>
    <property type="evidence" value="ECO:0007669"/>
    <property type="project" value="TreeGrafter"/>
</dbReference>
<dbReference type="SUPFAM" id="SSF52540">
    <property type="entry name" value="P-loop containing nucleoside triphosphate hydrolases"/>
    <property type="match status" value="1"/>
</dbReference>
<dbReference type="PANTHER" id="PTHR30258:SF3">
    <property type="entry name" value="SLL1921 PROTEIN"/>
    <property type="match status" value="1"/>
</dbReference>
<protein>
    <submittedName>
        <fullName evidence="5">Flp pilus assembly complex ATPase component TadA</fullName>
    </submittedName>
</protein>
<dbReference type="SMART" id="SM00382">
    <property type="entry name" value="AAA"/>
    <property type="match status" value="1"/>
</dbReference>
<dbReference type="Proteomes" id="UP000813637">
    <property type="component" value="Unassembled WGS sequence"/>
</dbReference>